<name>A0ABR3IX96_9AGAR</name>
<evidence type="ECO:0000313" key="1">
    <source>
        <dbReference type="EMBL" id="KAL0947878.1"/>
    </source>
</evidence>
<evidence type="ECO:0000313" key="2">
    <source>
        <dbReference type="Proteomes" id="UP001556367"/>
    </source>
</evidence>
<proteinExistence type="predicted"/>
<reference evidence="2" key="1">
    <citation type="submission" date="2024-06" db="EMBL/GenBank/DDBJ databases">
        <title>Multi-omics analyses provide insights into the biosynthesis of the anticancer antibiotic pleurotin in Hohenbuehelia grisea.</title>
        <authorList>
            <person name="Weaver J.A."/>
            <person name="Alberti F."/>
        </authorList>
    </citation>
    <scope>NUCLEOTIDE SEQUENCE [LARGE SCALE GENOMIC DNA]</scope>
    <source>
        <strain evidence="2">T-177</strain>
    </source>
</reference>
<dbReference type="Proteomes" id="UP001556367">
    <property type="component" value="Unassembled WGS sequence"/>
</dbReference>
<sequence length="105" mass="12074">MYNHSLTFHRHIRPHRHHLTVGRTRRETVLVHRDRVQSHFPVIIHYAALFPSSNSDDSQFASTIRFLRQSLLEDGLILCDDKVHNLKRISCTLGIGFSSCSSPIA</sequence>
<organism evidence="1 2">
    <name type="scientific">Hohenbuehelia grisea</name>
    <dbReference type="NCBI Taxonomy" id="104357"/>
    <lineage>
        <taxon>Eukaryota</taxon>
        <taxon>Fungi</taxon>
        <taxon>Dikarya</taxon>
        <taxon>Basidiomycota</taxon>
        <taxon>Agaricomycotina</taxon>
        <taxon>Agaricomycetes</taxon>
        <taxon>Agaricomycetidae</taxon>
        <taxon>Agaricales</taxon>
        <taxon>Pleurotineae</taxon>
        <taxon>Pleurotaceae</taxon>
        <taxon>Hohenbuehelia</taxon>
    </lineage>
</organism>
<gene>
    <name evidence="1" type="ORF">HGRIS_010513</name>
</gene>
<comment type="caution">
    <text evidence="1">The sequence shown here is derived from an EMBL/GenBank/DDBJ whole genome shotgun (WGS) entry which is preliminary data.</text>
</comment>
<accession>A0ABR3IX96</accession>
<protein>
    <submittedName>
        <fullName evidence="1">Uncharacterized protein</fullName>
    </submittedName>
</protein>
<keyword evidence="2" id="KW-1185">Reference proteome</keyword>
<dbReference type="EMBL" id="JASNQZ010000014">
    <property type="protein sequence ID" value="KAL0947878.1"/>
    <property type="molecule type" value="Genomic_DNA"/>
</dbReference>